<sequence length="140" mass="15598">MHMNMVDKLLKADIANKLANKPTKKVKMERLSKLLGFDFIVTLQAIDPERYADIQKMAVDFTNGSAENIDLYKMQTQTLLAGIADPDLKNKDLLEKFGAAIPADIIRKLFLAGEIADLTAQITELNGYTTQDKVDQAVKN</sequence>
<evidence type="ECO:0000313" key="1">
    <source>
        <dbReference type="EMBL" id="DAD98801.1"/>
    </source>
</evidence>
<dbReference type="Pfam" id="PF08890">
    <property type="entry name" value="Phage_TAC_5"/>
    <property type="match status" value="1"/>
</dbReference>
<dbReference type="Gene3D" id="3.30.2220.30">
    <property type="match status" value="1"/>
</dbReference>
<dbReference type="InterPro" id="IPR038559">
    <property type="entry name" value="XkdN-like_sf"/>
</dbReference>
<accession>A0A8S5NVM3</accession>
<dbReference type="InterPro" id="IPR014986">
    <property type="entry name" value="XkdN-like"/>
</dbReference>
<protein>
    <submittedName>
        <fullName evidence="1">Tail assembly chaperone protein</fullName>
    </submittedName>
</protein>
<dbReference type="EMBL" id="BK015268">
    <property type="protein sequence ID" value="DAD98801.1"/>
    <property type="molecule type" value="Genomic_DNA"/>
</dbReference>
<proteinExistence type="predicted"/>
<name>A0A8S5NVM3_9CAUD</name>
<reference evidence="1" key="1">
    <citation type="journal article" date="2021" name="Proc. Natl. Acad. Sci. U.S.A.">
        <title>A Catalog of Tens of Thousands of Viruses from Human Metagenomes Reveals Hidden Associations with Chronic Diseases.</title>
        <authorList>
            <person name="Tisza M.J."/>
            <person name="Buck C.B."/>
        </authorList>
    </citation>
    <scope>NUCLEOTIDE SEQUENCE</scope>
    <source>
        <strain evidence="1">Ctx7r16</strain>
    </source>
</reference>
<organism evidence="1">
    <name type="scientific">Siphoviridae sp. ctx7r16</name>
    <dbReference type="NCBI Taxonomy" id="2825738"/>
    <lineage>
        <taxon>Viruses</taxon>
        <taxon>Duplodnaviria</taxon>
        <taxon>Heunggongvirae</taxon>
        <taxon>Uroviricota</taxon>
        <taxon>Caudoviricetes</taxon>
    </lineage>
</organism>